<comment type="caution">
    <text evidence="1">The sequence shown here is derived from an EMBL/GenBank/DDBJ whole genome shotgun (WGS) entry which is preliminary data.</text>
</comment>
<name>A0A9N9CX06_9GLOM</name>
<accession>A0A9N9CX06</accession>
<sequence>MNQQHEIMEMVTEITNFSAQYMRDHSEADGPEITQKYYESKHVTQLRGGVEVKEFDQDYTTILKSAFKNALVKPREDYVD</sequence>
<proteinExistence type="predicted"/>
<reference evidence="1" key="1">
    <citation type="submission" date="2021-06" db="EMBL/GenBank/DDBJ databases">
        <authorList>
            <person name="Kallberg Y."/>
            <person name="Tangrot J."/>
            <person name="Rosling A."/>
        </authorList>
    </citation>
    <scope>NUCLEOTIDE SEQUENCE</scope>
    <source>
        <strain evidence="1">MT106</strain>
    </source>
</reference>
<evidence type="ECO:0000313" key="1">
    <source>
        <dbReference type="EMBL" id="CAG8615080.1"/>
    </source>
</evidence>
<evidence type="ECO:0000313" key="2">
    <source>
        <dbReference type="Proteomes" id="UP000789831"/>
    </source>
</evidence>
<dbReference type="Proteomes" id="UP000789831">
    <property type="component" value="Unassembled WGS sequence"/>
</dbReference>
<keyword evidence="2" id="KW-1185">Reference proteome</keyword>
<gene>
    <name evidence="1" type="ORF">AGERDE_LOCUS9790</name>
</gene>
<feature type="non-terminal residue" evidence="1">
    <location>
        <position position="80"/>
    </location>
</feature>
<dbReference type="EMBL" id="CAJVPL010002602">
    <property type="protein sequence ID" value="CAG8615080.1"/>
    <property type="molecule type" value="Genomic_DNA"/>
</dbReference>
<dbReference type="AlphaFoldDB" id="A0A9N9CX06"/>
<organism evidence="1 2">
    <name type="scientific">Ambispora gerdemannii</name>
    <dbReference type="NCBI Taxonomy" id="144530"/>
    <lineage>
        <taxon>Eukaryota</taxon>
        <taxon>Fungi</taxon>
        <taxon>Fungi incertae sedis</taxon>
        <taxon>Mucoromycota</taxon>
        <taxon>Glomeromycotina</taxon>
        <taxon>Glomeromycetes</taxon>
        <taxon>Archaeosporales</taxon>
        <taxon>Ambisporaceae</taxon>
        <taxon>Ambispora</taxon>
    </lineage>
</organism>
<protein>
    <submittedName>
        <fullName evidence="1">1429_t:CDS:1</fullName>
    </submittedName>
</protein>